<keyword evidence="3" id="KW-1185">Reference proteome</keyword>
<organism evidence="2 3">
    <name type="scientific">Agrococcus citreus</name>
    <dbReference type="NCBI Taxonomy" id="84643"/>
    <lineage>
        <taxon>Bacteria</taxon>
        <taxon>Bacillati</taxon>
        <taxon>Actinomycetota</taxon>
        <taxon>Actinomycetes</taxon>
        <taxon>Micrococcales</taxon>
        <taxon>Microbacteriaceae</taxon>
        <taxon>Agrococcus</taxon>
    </lineage>
</organism>
<gene>
    <name evidence="2" type="ORF">GCM10009640_13460</name>
</gene>
<dbReference type="Proteomes" id="UP001501266">
    <property type="component" value="Unassembled WGS sequence"/>
</dbReference>
<feature type="transmembrane region" description="Helical" evidence="1">
    <location>
        <begin position="78"/>
        <end position="99"/>
    </location>
</feature>
<sequence length="107" mass="10907">MAVWSVWLLCLGHATRSPLATLGIGAGLPLIVEPALSGLLAQSSLGEARWLLPATSLRSLAELPVGDGAVLDGPPLELAPLLAATALGWTAIAALAGWLRARGAQPR</sequence>
<evidence type="ECO:0008006" key="4">
    <source>
        <dbReference type="Google" id="ProtNLM"/>
    </source>
</evidence>
<accession>A0ABN1YSS5</accession>
<comment type="caution">
    <text evidence="2">The sequence shown here is derived from an EMBL/GenBank/DDBJ whole genome shotgun (WGS) entry which is preliminary data.</text>
</comment>
<evidence type="ECO:0000256" key="1">
    <source>
        <dbReference type="SAM" id="Phobius"/>
    </source>
</evidence>
<keyword evidence="1" id="KW-0472">Membrane</keyword>
<keyword evidence="1" id="KW-0812">Transmembrane</keyword>
<keyword evidence="1" id="KW-1133">Transmembrane helix</keyword>
<reference evidence="2 3" key="1">
    <citation type="journal article" date="2019" name="Int. J. Syst. Evol. Microbiol.">
        <title>The Global Catalogue of Microorganisms (GCM) 10K type strain sequencing project: providing services to taxonomists for standard genome sequencing and annotation.</title>
        <authorList>
            <consortium name="The Broad Institute Genomics Platform"/>
            <consortium name="The Broad Institute Genome Sequencing Center for Infectious Disease"/>
            <person name="Wu L."/>
            <person name="Ma J."/>
        </authorList>
    </citation>
    <scope>NUCLEOTIDE SEQUENCE [LARGE SCALE GENOMIC DNA]</scope>
    <source>
        <strain evidence="2 3">JCM 12398</strain>
    </source>
</reference>
<evidence type="ECO:0000313" key="3">
    <source>
        <dbReference type="Proteomes" id="UP001501266"/>
    </source>
</evidence>
<dbReference type="EMBL" id="BAAAKK010000003">
    <property type="protein sequence ID" value="GAA1421807.1"/>
    <property type="molecule type" value="Genomic_DNA"/>
</dbReference>
<protein>
    <recommendedName>
        <fullName evidence="4">ABC-2 type transport system permease protein</fullName>
    </recommendedName>
</protein>
<name>A0ABN1YSS5_9MICO</name>
<evidence type="ECO:0000313" key="2">
    <source>
        <dbReference type="EMBL" id="GAA1421807.1"/>
    </source>
</evidence>
<proteinExistence type="predicted"/>